<gene>
    <name evidence="2" type="ORF">EDD75_0266</name>
</gene>
<feature type="domain" description="IrrE N-terminal-like" evidence="1">
    <location>
        <begin position="69"/>
        <end position="171"/>
    </location>
</feature>
<sequence>MENQRMEQQPRLRPTAVRERYARAKARLLIKELGLTGPPVDVEAVARKMVAVLRYHDIPEIDYAVVFRYRGQYFVSVNVSNPGRMRWSLTHELGHIVLGHYTTYIPDTLAEDRLTEKERKILDREVDIFVREFLMPKAWVRRAAGGAVQFKDIDRLAEEFGVSWEAMMIRLDELGLFDRAEALF</sequence>
<dbReference type="PANTHER" id="PTHR43236:SF1">
    <property type="entry name" value="BLL7220 PROTEIN"/>
    <property type="match status" value="1"/>
</dbReference>
<dbReference type="PANTHER" id="PTHR43236">
    <property type="entry name" value="ANTITOXIN HIGA1"/>
    <property type="match status" value="1"/>
</dbReference>
<organism evidence="2 3">
    <name type="scientific">Thermodesulfitimonas autotrophica</name>
    <dbReference type="NCBI Taxonomy" id="1894989"/>
    <lineage>
        <taxon>Bacteria</taxon>
        <taxon>Bacillati</taxon>
        <taxon>Bacillota</taxon>
        <taxon>Clostridia</taxon>
        <taxon>Thermoanaerobacterales</taxon>
        <taxon>Thermoanaerobacteraceae</taxon>
        <taxon>Thermodesulfitimonas</taxon>
    </lineage>
</organism>
<dbReference type="AlphaFoldDB" id="A0A3N5AX35"/>
<dbReference type="OrthoDB" id="42613at2"/>
<accession>A0A3N5AX35</accession>
<proteinExistence type="predicted"/>
<evidence type="ECO:0000259" key="1">
    <source>
        <dbReference type="Pfam" id="PF06114"/>
    </source>
</evidence>
<dbReference type="InterPro" id="IPR052345">
    <property type="entry name" value="Rad_response_metalloprotease"/>
</dbReference>
<dbReference type="RefSeq" id="WP_123926912.1">
    <property type="nucleotide sequence ID" value="NZ_RKRE01000001.1"/>
</dbReference>
<dbReference type="InterPro" id="IPR010359">
    <property type="entry name" value="IrrE_HExxH"/>
</dbReference>
<dbReference type="EMBL" id="RKRE01000001">
    <property type="protein sequence ID" value="RPF49453.1"/>
    <property type="molecule type" value="Genomic_DNA"/>
</dbReference>
<keyword evidence="3" id="KW-1185">Reference proteome</keyword>
<comment type="caution">
    <text evidence="2">The sequence shown here is derived from an EMBL/GenBank/DDBJ whole genome shotgun (WGS) entry which is preliminary data.</text>
</comment>
<dbReference type="Proteomes" id="UP000282654">
    <property type="component" value="Unassembled WGS sequence"/>
</dbReference>
<evidence type="ECO:0000313" key="3">
    <source>
        <dbReference type="Proteomes" id="UP000282654"/>
    </source>
</evidence>
<evidence type="ECO:0000313" key="2">
    <source>
        <dbReference type="EMBL" id="RPF49453.1"/>
    </source>
</evidence>
<reference evidence="2 3" key="1">
    <citation type="submission" date="2018-11" db="EMBL/GenBank/DDBJ databases">
        <title>Genomic Encyclopedia of Type Strains, Phase IV (KMG-IV): sequencing the most valuable type-strain genomes for metagenomic binning, comparative biology and taxonomic classification.</title>
        <authorList>
            <person name="Goeker M."/>
        </authorList>
    </citation>
    <scope>NUCLEOTIDE SEQUENCE [LARGE SCALE GENOMIC DNA]</scope>
    <source>
        <strain evidence="2 3">DSM 102936</strain>
    </source>
</reference>
<dbReference type="Gene3D" id="1.10.10.2910">
    <property type="match status" value="1"/>
</dbReference>
<protein>
    <submittedName>
        <fullName evidence="2">Uncharacterized protein DUF955</fullName>
    </submittedName>
</protein>
<dbReference type="Pfam" id="PF06114">
    <property type="entry name" value="Peptidase_M78"/>
    <property type="match status" value="1"/>
</dbReference>
<name>A0A3N5AX35_9THEO</name>